<evidence type="ECO:0000256" key="1">
    <source>
        <dbReference type="SAM" id="MobiDB-lite"/>
    </source>
</evidence>
<keyword evidence="2" id="KW-0560">Oxidoreductase</keyword>
<feature type="compositionally biased region" description="Low complexity" evidence="1">
    <location>
        <begin position="146"/>
        <end position="166"/>
    </location>
</feature>
<organism evidence="2">
    <name type="scientific">uncultured Solirubrobacteraceae bacterium</name>
    <dbReference type="NCBI Taxonomy" id="1162706"/>
    <lineage>
        <taxon>Bacteria</taxon>
        <taxon>Bacillati</taxon>
        <taxon>Actinomycetota</taxon>
        <taxon>Thermoleophilia</taxon>
        <taxon>Solirubrobacterales</taxon>
        <taxon>Solirubrobacteraceae</taxon>
        <taxon>environmental samples</taxon>
    </lineage>
</organism>
<feature type="compositionally biased region" description="Low complexity" evidence="1">
    <location>
        <begin position="10"/>
        <end position="19"/>
    </location>
</feature>
<dbReference type="EMBL" id="CADCVT010000499">
    <property type="protein sequence ID" value="CAA9538763.1"/>
    <property type="molecule type" value="Genomic_DNA"/>
</dbReference>
<dbReference type="GO" id="GO:0018667">
    <property type="term" value="F:cyclohexanone monooxygenase activity"/>
    <property type="evidence" value="ECO:0007669"/>
    <property type="project" value="UniProtKB-EC"/>
</dbReference>
<reference evidence="2" key="1">
    <citation type="submission" date="2020-02" db="EMBL/GenBank/DDBJ databases">
        <authorList>
            <person name="Meier V. D."/>
        </authorList>
    </citation>
    <scope>NUCLEOTIDE SEQUENCE</scope>
    <source>
        <strain evidence="2">AVDCRST_MAG85</strain>
    </source>
</reference>
<feature type="compositionally biased region" description="Basic and acidic residues" evidence="1">
    <location>
        <begin position="73"/>
        <end position="96"/>
    </location>
</feature>
<evidence type="ECO:0000313" key="2">
    <source>
        <dbReference type="EMBL" id="CAA9538763.1"/>
    </source>
</evidence>
<feature type="non-terminal residue" evidence="2">
    <location>
        <position position="1"/>
    </location>
</feature>
<proteinExistence type="predicted"/>
<gene>
    <name evidence="2" type="ORF">AVDCRST_MAG85-4392</name>
</gene>
<dbReference type="EC" id="1.14.13.22" evidence="2"/>
<dbReference type="AlphaFoldDB" id="A0A6J4U5I9"/>
<accession>A0A6J4U5I9</accession>
<protein>
    <submittedName>
        <fullName evidence="2">Cyclohexanone monooxygenase</fullName>
        <ecNumber evidence="2">1.14.13.22</ecNumber>
    </submittedName>
</protein>
<sequence length="248" mass="27612">RPEDRPRAHPAPGAGPRAAAEGHARLHDRLQADPDLRRLPPRDLAAQRRRHHERHRGDPPERDRHRRRRRAPGRHDRDGDRLRGHAAADRRADPRPRRPGARGGLARGRDAGLQGHDGQRLPEPVLPRRAEHRPRPQLDRLRHRGAAAVRDGGAADDALARPAPGRAARRGAGRLQPQDPGVARGHRVERGRLRVLVPRRRRSQHDAVADLHVPDEADARDLRRPGVRDAARLAGRRGGLRVRGGAGV</sequence>
<keyword evidence="2" id="KW-0503">Monooxygenase</keyword>
<feature type="compositionally biased region" description="Basic and acidic residues" evidence="1">
    <location>
        <begin position="126"/>
        <end position="140"/>
    </location>
</feature>
<name>A0A6J4U5I9_9ACTN</name>
<feature type="non-terminal residue" evidence="2">
    <location>
        <position position="248"/>
    </location>
</feature>
<feature type="region of interest" description="Disordered" evidence="1">
    <location>
        <begin position="1"/>
        <end position="190"/>
    </location>
</feature>
<feature type="compositionally biased region" description="Basic and acidic residues" evidence="1">
    <location>
        <begin position="20"/>
        <end position="41"/>
    </location>
</feature>